<dbReference type="RefSeq" id="WP_161039027.1">
    <property type="nucleotide sequence ID" value="NZ_WWCM01000005.1"/>
</dbReference>
<reference evidence="1 2" key="1">
    <citation type="submission" date="2019-12" db="EMBL/GenBank/DDBJ databases">
        <title>Novel species isolated from a subtropical stream in China.</title>
        <authorList>
            <person name="Lu H."/>
        </authorList>
    </citation>
    <scope>NUCLEOTIDE SEQUENCE [LARGE SCALE GENOMIC DNA]</scope>
    <source>
        <strain evidence="1 2">CY13W</strain>
    </source>
</reference>
<comment type="caution">
    <text evidence="1">The sequence shown here is derived from an EMBL/GenBank/DDBJ whole genome shotgun (WGS) entry which is preliminary data.</text>
</comment>
<protein>
    <submittedName>
        <fullName evidence="1">Uncharacterized protein</fullName>
    </submittedName>
</protein>
<accession>A0ABW9VJ74</accession>
<organism evidence="1 2">
    <name type="scientific">Duganella qianjiadongensis</name>
    <dbReference type="NCBI Taxonomy" id="2692176"/>
    <lineage>
        <taxon>Bacteria</taxon>
        <taxon>Pseudomonadati</taxon>
        <taxon>Pseudomonadota</taxon>
        <taxon>Betaproteobacteria</taxon>
        <taxon>Burkholderiales</taxon>
        <taxon>Oxalobacteraceae</taxon>
        <taxon>Telluria group</taxon>
        <taxon>Duganella</taxon>
    </lineage>
</organism>
<evidence type="ECO:0000313" key="1">
    <source>
        <dbReference type="EMBL" id="MYM39659.1"/>
    </source>
</evidence>
<evidence type="ECO:0000313" key="2">
    <source>
        <dbReference type="Proteomes" id="UP000478090"/>
    </source>
</evidence>
<proteinExistence type="predicted"/>
<dbReference type="Proteomes" id="UP000478090">
    <property type="component" value="Unassembled WGS sequence"/>
</dbReference>
<name>A0ABW9VJ74_9BURK</name>
<sequence>MGLQYYDINIGLTATQEVAAQGRYLYYLSGTTPNVTNNVQGAAGNQAIKVRASSNGNTVILMPGQALRLPHDDKSPERWFVSNYKGLEVITGLVMVGEGEFVDNNTSNLVTLTATAISNAQAMAVQKQALNTITTFAAVTINTGAAQALVSDATQRCLRIRNTHATANLAIGGPTVTLANAAVVIPPGGVWIEEEAAGAAWYATSDTAGTNVTIQGLKL</sequence>
<keyword evidence="2" id="KW-1185">Reference proteome</keyword>
<dbReference type="EMBL" id="WWCM01000005">
    <property type="protein sequence ID" value="MYM39659.1"/>
    <property type="molecule type" value="Genomic_DNA"/>
</dbReference>
<gene>
    <name evidence="1" type="ORF">GTP27_09985</name>
</gene>